<dbReference type="OrthoDB" id="5168853at2"/>
<dbReference type="Gene3D" id="3.50.50.60">
    <property type="entry name" value="FAD/NAD(P)-binding domain"/>
    <property type="match status" value="2"/>
</dbReference>
<dbReference type="Pfam" id="PF13738">
    <property type="entry name" value="Pyr_redox_3"/>
    <property type="match status" value="1"/>
</dbReference>
<proteinExistence type="predicted"/>
<dbReference type="PANTHER" id="PTHR42877">
    <property type="entry name" value="L-ORNITHINE N(5)-MONOOXYGENASE-RELATED"/>
    <property type="match status" value="1"/>
</dbReference>
<dbReference type="PANTHER" id="PTHR42877:SF4">
    <property type="entry name" value="FAD_NAD(P)-BINDING DOMAIN-CONTAINING PROTEIN-RELATED"/>
    <property type="match status" value="1"/>
</dbReference>
<sequence length="485" mass="54232">MTGTSTSVVIVGAGFGGIAAAIELRTNGFTDVTIIDAAPGIGGTWLHNTYPGAACDVPSHLYSFSFAQRRTWSRLCSPQPEILEYLRGVAREYGVADLVVPDTRIVSCVRESAGGAWTLTADDGRTFTADVVVVATGQLNRPSVPPIPGRESFAGHEFHSARWDHDHELRGRRVAVVGTGASAVQFVPEIAPEVEHLALFQRSGNWFLPRRNRPFPRWWKAAIRYVPGLQRWRRRFITEYCEALTLMIRHPGTLGRAGRLLSTVFMRSQLRDPEVRRKAWPDYTFGCKRILFSSWYLPALQRENVELTTEKITEIVPEGVRTADGRTHEVDTIIWGTGFAATDFMFPMEITGPGGRSLADEWSAGPHAHLGMTVPGFPSLFVLYGPNTNTSGGSIILYLEAQSRYVRKALQEMGRRAATGIEVRTDVEAESDRELQERFAGTAWTRCDSWYRDETGRIVTNWPGYMRQYLAETADVDTAEYVFHR</sequence>
<dbReference type="Proteomes" id="UP000291591">
    <property type="component" value="Unassembled WGS sequence"/>
</dbReference>
<keyword evidence="2" id="KW-1185">Reference proteome</keyword>
<dbReference type="AlphaFoldDB" id="A0A4Q7V070"/>
<protein>
    <submittedName>
        <fullName evidence="1">Cation diffusion facilitator CzcD-associated flavoprotein CzcO</fullName>
    </submittedName>
</protein>
<organism evidence="1 2">
    <name type="scientific">Pseudonocardia sediminis</name>
    <dbReference type="NCBI Taxonomy" id="1397368"/>
    <lineage>
        <taxon>Bacteria</taxon>
        <taxon>Bacillati</taxon>
        <taxon>Actinomycetota</taxon>
        <taxon>Actinomycetes</taxon>
        <taxon>Pseudonocardiales</taxon>
        <taxon>Pseudonocardiaceae</taxon>
        <taxon>Pseudonocardia</taxon>
    </lineage>
</organism>
<dbReference type="PRINTS" id="PR00411">
    <property type="entry name" value="PNDRDTASEI"/>
</dbReference>
<dbReference type="InterPro" id="IPR051209">
    <property type="entry name" value="FAD-bind_Monooxygenase_sf"/>
</dbReference>
<evidence type="ECO:0000313" key="1">
    <source>
        <dbReference type="EMBL" id="RZT87832.1"/>
    </source>
</evidence>
<dbReference type="EMBL" id="SHKL01000001">
    <property type="protein sequence ID" value="RZT87832.1"/>
    <property type="molecule type" value="Genomic_DNA"/>
</dbReference>
<dbReference type="SUPFAM" id="SSF51905">
    <property type="entry name" value="FAD/NAD(P)-binding domain"/>
    <property type="match status" value="2"/>
</dbReference>
<name>A0A4Q7V070_PSEST</name>
<comment type="caution">
    <text evidence="1">The sequence shown here is derived from an EMBL/GenBank/DDBJ whole genome shotgun (WGS) entry which is preliminary data.</text>
</comment>
<dbReference type="RefSeq" id="WP_130291927.1">
    <property type="nucleotide sequence ID" value="NZ_SHKL01000001.1"/>
</dbReference>
<gene>
    <name evidence="1" type="ORF">EV383_4763</name>
</gene>
<dbReference type="InterPro" id="IPR036188">
    <property type="entry name" value="FAD/NAD-bd_sf"/>
</dbReference>
<evidence type="ECO:0000313" key="2">
    <source>
        <dbReference type="Proteomes" id="UP000291591"/>
    </source>
</evidence>
<accession>A0A4Q7V070</accession>
<reference evidence="1 2" key="1">
    <citation type="submission" date="2019-02" db="EMBL/GenBank/DDBJ databases">
        <title>Sequencing the genomes of 1000 actinobacteria strains.</title>
        <authorList>
            <person name="Klenk H.-P."/>
        </authorList>
    </citation>
    <scope>NUCLEOTIDE SEQUENCE [LARGE SCALE GENOMIC DNA]</scope>
    <source>
        <strain evidence="1 2">DSM 45779</strain>
    </source>
</reference>